<comment type="catalytic activity">
    <reaction evidence="6">
        <text>2 a quinone + NADH + H(+) = 2 a 1,4-benzosemiquinone + NAD(+)</text>
        <dbReference type="Rhea" id="RHEA:65952"/>
        <dbReference type="ChEBI" id="CHEBI:15378"/>
        <dbReference type="ChEBI" id="CHEBI:57540"/>
        <dbReference type="ChEBI" id="CHEBI:57945"/>
        <dbReference type="ChEBI" id="CHEBI:132124"/>
        <dbReference type="ChEBI" id="CHEBI:134225"/>
    </reaction>
</comment>
<dbReference type="EMBL" id="WIBF01000008">
    <property type="protein sequence ID" value="MQQ09362.1"/>
    <property type="molecule type" value="Genomic_DNA"/>
</dbReference>
<dbReference type="GO" id="GO:0016652">
    <property type="term" value="F:oxidoreductase activity, acting on NAD(P)H as acceptor"/>
    <property type="evidence" value="ECO:0007669"/>
    <property type="project" value="UniProtKB-UniRule"/>
</dbReference>
<dbReference type="SUPFAM" id="SSF52218">
    <property type="entry name" value="Flavoproteins"/>
    <property type="match status" value="1"/>
</dbReference>
<evidence type="ECO:0000256" key="2">
    <source>
        <dbReference type="ARBA" id="ARBA00022643"/>
    </source>
</evidence>
<protein>
    <recommendedName>
        <fullName evidence="6">FMN dependent NADH:quinone oxidoreductase</fullName>
        <ecNumber evidence="6">1.6.5.-</ecNumber>
    </recommendedName>
    <alternativeName>
        <fullName evidence="6">Azo-dye reductase</fullName>
    </alternativeName>
    <alternativeName>
        <fullName evidence="6">FMN-dependent NADH-azo compound oxidoreductase</fullName>
    </alternativeName>
    <alternativeName>
        <fullName evidence="6">FMN-dependent NADH-azoreductase</fullName>
        <ecNumber evidence="6">1.7.1.17</ecNumber>
    </alternativeName>
</protein>
<reference evidence="8 9" key="1">
    <citation type="submission" date="2019-10" db="EMBL/GenBank/DDBJ databases">
        <title>Epibacterium sp. nov., isolated from seawater.</title>
        <authorList>
            <person name="Zhang X."/>
            <person name="Li N."/>
        </authorList>
    </citation>
    <scope>NUCLEOTIDE SEQUENCE [LARGE SCALE GENOMIC DNA]</scope>
    <source>
        <strain evidence="8 9">SM1979</strain>
    </source>
</reference>
<dbReference type="HAMAP" id="MF_01216">
    <property type="entry name" value="Azoreductase_type1"/>
    <property type="match status" value="1"/>
</dbReference>
<accession>A0A843YJC9</accession>
<evidence type="ECO:0000256" key="5">
    <source>
        <dbReference type="ARBA" id="ARBA00048542"/>
    </source>
</evidence>
<gene>
    <name evidence="6" type="primary">azoR</name>
    <name evidence="8" type="ORF">GFB49_12920</name>
</gene>
<dbReference type="Gene3D" id="3.40.50.360">
    <property type="match status" value="1"/>
</dbReference>
<dbReference type="Pfam" id="PF02525">
    <property type="entry name" value="Flavodoxin_2"/>
    <property type="match status" value="1"/>
</dbReference>
<comment type="catalytic activity">
    <reaction evidence="5">
        <text>N,N-dimethyl-1,4-phenylenediamine + anthranilate + 2 NAD(+) = 2-(4-dimethylaminophenyl)diazenylbenzoate + 2 NADH + 2 H(+)</text>
        <dbReference type="Rhea" id="RHEA:55872"/>
        <dbReference type="ChEBI" id="CHEBI:15378"/>
        <dbReference type="ChEBI" id="CHEBI:15783"/>
        <dbReference type="ChEBI" id="CHEBI:16567"/>
        <dbReference type="ChEBI" id="CHEBI:57540"/>
        <dbReference type="ChEBI" id="CHEBI:57945"/>
        <dbReference type="ChEBI" id="CHEBI:71579"/>
        <dbReference type="EC" id="1.7.1.17"/>
    </reaction>
    <physiologicalReaction direction="right-to-left" evidence="5">
        <dbReference type="Rhea" id="RHEA:55874"/>
    </physiologicalReaction>
</comment>
<feature type="binding site" evidence="6">
    <location>
        <position position="35"/>
    </location>
    <ligand>
        <name>FMN</name>
        <dbReference type="ChEBI" id="CHEBI:58210"/>
    </ligand>
</feature>
<evidence type="ECO:0000256" key="1">
    <source>
        <dbReference type="ARBA" id="ARBA00022630"/>
    </source>
</evidence>
<dbReference type="GO" id="GO:0016655">
    <property type="term" value="F:oxidoreductase activity, acting on NAD(P)H, quinone or similar compound as acceptor"/>
    <property type="evidence" value="ECO:0007669"/>
    <property type="project" value="InterPro"/>
</dbReference>
<comment type="subunit">
    <text evidence="6">Homodimer.</text>
</comment>
<dbReference type="Proteomes" id="UP000444174">
    <property type="component" value="Unassembled WGS sequence"/>
</dbReference>
<dbReference type="PANTHER" id="PTHR43741">
    <property type="entry name" value="FMN-DEPENDENT NADH-AZOREDUCTASE 1"/>
    <property type="match status" value="1"/>
</dbReference>
<comment type="function">
    <text evidence="6">Also exhibits azoreductase activity. Catalyzes the reductive cleavage of the azo bond in aromatic azo compounds to the corresponding amines.</text>
</comment>
<name>A0A843YJC9_9RHOB</name>
<evidence type="ECO:0000259" key="7">
    <source>
        <dbReference type="Pfam" id="PF02525"/>
    </source>
</evidence>
<keyword evidence="9" id="KW-1185">Reference proteome</keyword>
<comment type="caution">
    <text evidence="6">Lacks conserved residue(s) required for the propagation of feature annotation.</text>
</comment>
<dbReference type="InterPro" id="IPR029039">
    <property type="entry name" value="Flavoprotein-like_sf"/>
</dbReference>
<sequence length="234" mass="25579">MMKFLNFLFGKRATTPAAAPANAAPAKRILHIVASPRGADSQSSKLAHAYLEAAKAENPNVVIDVLDLWEADLPEFDGDKAAAKMTFFGVGEMDGQRQTAWDQIVAITDRFTSADEYVLSVPMWNGGIPYRLKQYIDIITQPGLTFGFGPEEGYFGLLKDKTARVFYTAGVYAPGADAKYGEDYHSAYLTWWLELIGVKEIKVVRFQPSLMTADQAGDQSAAVQRSSALAQAAK</sequence>
<comment type="cofactor">
    <cofactor evidence="6">
        <name>FMN</name>
        <dbReference type="ChEBI" id="CHEBI:58210"/>
    </cofactor>
    <text evidence="6">Binds 1 FMN per subunit.</text>
</comment>
<feature type="domain" description="Flavodoxin-like fold" evidence="7">
    <location>
        <begin position="27"/>
        <end position="225"/>
    </location>
</feature>
<dbReference type="EC" id="1.7.1.17" evidence="6"/>
<keyword evidence="2 6" id="KW-0288">FMN</keyword>
<evidence type="ECO:0000256" key="4">
    <source>
        <dbReference type="ARBA" id="ARBA00023027"/>
    </source>
</evidence>
<proteinExistence type="inferred from homology"/>
<dbReference type="AlphaFoldDB" id="A0A843YJC9"/>
<dbReference type="InterPro" id="IPR023048">
    <property type="entry name" value="NADH:quinone_OxRdtase_FMN_depd"/>
</dbReference>
<dbReference type="GO" id="GO:0010181">
    <property type="term" value="F:FMN binding"/>
    <property type="evidence" value="ECO:0007669"/>
    <property type="project" value="UniProtKB-UniRule"/>
</dbReference>
<comment type="caution">
    <text evidence="8">The sequence shown here is derived from an EMBL/GenBank/DDBJ whole genome shotgun (WGS) entry which is preliminary data.</text>
</comment>
<comment type="function">
    <text evidence="6">Quinone reductase that provides resistance to thiol-specific stress caused by electrophilic quinones.</text>
</comment>
<dbReference type="InterPro" id="IPR050104">
    <property type="entry name" value="FMN-dep_NADH:Q_OxRdtase_AzoR1"/>
</dbReference>
<evidence type="ECO:0000256" key="6">
    <source>
        <dbReference type="HAMAP-Rule" id="MF_01216"/>
    </source>
</evidence>
<dbReference type="InterPro" id="IPR003680">
    <property type="entry name" value="Flavodoxin_fold"/>
</dbReference>
<comment type="similarity">
    <text evidence="6">Belongs to the azoreductase type 1 family.</text>
</comment>
<feature type="binding site" evidence="6">
    <location>
        <begin position="41"/>
        <end position="43"/>
    </location>
    <ligand>
        <name>FMN</name>
        <dbReference type="ChEBI" id="CHEBI:58210"/>
    </ligand>
</feature>
<evidence type="ECO:0000313" key="9">
    <source>
        <dbReference type="Proteomes" id="UP000444174"/>
    </source>
</evidence>
<dbReference type="GO" id="GO:0009055">
    <property type="term" value="F:electron transfer activity"/>
    <property type="evidence" value="ECO:0007669"/>
    <property type="project" value="UniProtKB-UniRule"/>
</dbReference>
<evidence type="ECO:0000256" key="3">
    <source>
        <dbReference type="ARBA" id="ARBA00023002"/>
    </source>
</evidence>
<dbReference type="EC" id="1.6.5.-" evidence="6"/>
<organism evidence="8 9">
    <name type="scientific">Tritonibacter litoralis</name>
    <dbReference type="NCBI Taxonomy" id="2662264"/>
    <lineage>
        <taxon>Bacteria</taxon>
        <taxon>Pseudomonadati</taxon>
        <taxon>Pseudomonadota</taxon>
        <taxon>Alphaproteobacteria</taxon>
        <taxon>Rhodobacterales</taxon>
        <taxon>Paracoccaceae</taxon>
        <taxon>Tritonibacter</taxon>
    </lineage>
</organism>
<keyword evidence="3 6" id="KW-0560">Oxidoreductase</keyword>
<dbReference type="PANTHER" id="PTHR43741:SF4">
    <property type="entry name" value="FMN-DEPENDENT NADH:QUINONE OXIDOREDUCTASE"/>
    <property type="match status" value="1"/>
</dbReference>
<evidence type="ECO:0000313" key="8">
    <source>
        <dbReference type="EMBL" id="MQQ09362.1"/>
    </source>
</evidence>
<keyword evidence="1 6" id="KW-0285">Flavoprotein</keyword>
<keyword evidence="4 6" id="KW-0520">NAD</keyword>